<comment type="pathway">
    <text evidence="5">Cofactor biosynthesis; ubiquinone biosynthesis.</text>
</comment>
<dbReference type="GO" id="GO:0046872">
    <property type="term" value="F:metal ion binding"/>
    <property type="evidence" value="ECO:0007669"/>
    <property type="project" value="UniProtKB-KW"/>
</dbReference>
<comment type="cofactor">
    <cofactor evidence="5">
        <name>Mg(2+)</name>
        <dbReference type="ChEBI" id="CHEBI:18420"/>
    </cofactor>
</comment>
<comment type="catalytic activity">
    <reaction evidence="5">
        <text>a 3-demethylubiquinone + S-adenosyl-L-methionine = a ubiquinone + S-adenosyl-L-homocysteine</text>
        <dbReference type="Rhea" id="RHEA:81215"/>
        <dbReference type="Rhea" id="RHEA-COMP:9565"/>
        <dbReference type="Rhea" id="RHEA-COMP:19654"/>
        <dbReference type="ChEBI" id="CHEBI:16389"/>
        <dbReference type="ChEBI" id="CHEBI:57856"/>
        <dbReference type="ChEBI" id="CHEBI:59789"/>
        <dbReference type="ChEBI" id="CHEBI:231825"/>
    </reaction>
</comment>
<evidence type="ECO:0000256" key="5">
    <source>
        <dbReference type="HAMAP-Rule" id="MF_03190"/>
    </source>
</evidence>
<feature type="binding site" evidence="5">
    <location>
        <position position="129"/>
    </location>
    <ligand>
        <name>S-adenosyl-L-methionine</name>
        <dbReference type="ChEBI" id="CHEBI:59789"/>
    </ligand>
</feature>
<comment type="catalytic activity">
    <reaction evidence="5">
        <text>a 3,4-dihydroxy-5-(all-trans-polyprenyl)benzoate + S-adenosyl-L-methionine = a 4-hydroxy-3-methoxy-5-(all-trans-polyprenyl)benzoate + S-adenosyl-L-homocysteine + H(+)</text>
        <dbReference type="Rhea" id="RHEA:44452"/>
        <dbReference type="Rhea" id="RHEA-COMP:10930"/>
        <dbReference type="Rhea" id="RHEA-COMP:10931"/>
        <dbReference type="ChEBI" id="CHEBI:15378"/>
        <dbReference type="ChEBI" id="CHEBI:57856"/>
        <dbReference type="ChEBI" id="CHEBI:59789"/>
        <dbReference type="ChEBI" id="CHEBI:64694"/>
        <dbReference type="ChEBI" id="CHEBI:84443"/>
        <dbReference type="EC" id="2.1.1.114"/>
    </reaction>
</comment>
<sequence length="284" mass="32472">MQIKKINNKIVYESAVKLCVRLFYLSSLNFSNGVQGENQKLSPTIDEENFEIFRNSAKIWWNVNGKYRALHAMNRLRVPFIRDGLIRKYGHGNSSADALKGLKLLDVGCGGGILTEALASFSADVTGIDPSEELIAIAREHVKENCLLSQRITYKIETIEEHSARNQGKYDAVILSEVIEHVNEQEAFLKLCIDAVKPGGSIFLSTFNRTPLSYFWGIFLAEDVYKVILKNTHEWSKFISPQETQRIFETNDCKVEQLKGLLYLYSPWNRWVWTNSTAVTYIQH</sequence>
<dbReference type="InterPro" id="IPR029063">
    <property type="entry name" value="SAM-dependent_MTases_sf"/>
</dbReference>
<reference evidence="6" key="1">
    <citation type="submission" date="2020-05" db="UniProtKB">
        <authorList>
            <consortium name="EnsemblMetazoa"/>
        </authorList>
    </citation>
    <scope>IDENTIFICATION</scope>
    <source>
        <strain evidence="6">Jacobina</strain>
    </source>
</reference>
<keyword evidence="5" id="KW-0472">Membrane</keyword>
<keyword evidence="3 5" id="KW-0831">Ubiquinone biosynthesis</keyword>
<dbReference type="InterPro" id="IPR010233">
    <property type="entry name" value="UbiG_MeTrfase"/>
</dbReference>
<dbReference type="CDD" id="cd02440">
    <property type="entry name" value="AdoMet_MTases"/>
    <property type="match status" value="1"/>
</dbReference>
<keyword evidence="2 5" id="KW-0808">Transferase</keyword>
<dbReference type="AlphaFoldDB" id="A0A1B0CQ57"/>
<comment type="subcellular location">
    <subcellularLocation>
        <location evidence="5">Mitochondrion inner membrane</location>
        <topology evidence="5">Peripheral membrane protein</topology>
        <orientation evidence="5">Matrix side</orientation>
    </subcellularLocation>
</comment>
<feature type="binding site" evidence="5">
    <location>
        <position position="77"/>
    </location>
    <ligand>
        <name>S-adenosyl-L-methionine</name>
        <dbReference type="ChEBI" id="CHEBI:59789"/>
    </ligand>
</feature>
<keyword evidence="7" id="KW-1185">Reference proteome</keyword>
<dbReference type="Proteomes" id="UP000092461">
    <property type="component" value="Unassembled WGS sequence"/>
</dbReference>
<evidence type="ECO:0000256" key="1">
    <source>
        <dbReference type="ARBA" id="ARBA00022603"/>
    </source>
</evidence>
<dbReference type="GO" id="GO:0031314">
    <property type="term" value="C:extrinsic component of mitochondrial inner membrane"/>
    <property type="evidence" value="ECO:0007669"/>
    <property type="project" value="UniProtKB-UniRule"/>
</dbReference>
<accession>A0A1B0CQ57</accession>
<keyword evidence="1 5" id="KW-0489">Methyltransferase</keyword>
<keyword evidence="5" id="KW-0460">Magnesium</keyword>
<dbReference type="Gene3D" id="3.40.50.150">
    <property type="entry name" value="Vaccinia Virus protein VP39"/>
    <property type="match status" value="1"/>
</dbReference>
<evidence type="ECO:0000313" key="7">
    <source>
        <dbReference type="Proteomes" id="UP000092461"/>
    </source>
</evidence>
<proteinExistence type="inferred from homology"/>
<dbReference type="PANTHER" id="PTHR43464:SF19">
    <property type="entry name" value="UBIQUINONE BIOSYNTHESIS O-METHYLTRANSFERASE, MITOCHONDRIAL"/>
    <property type="match status" value="1"/>
</dbReference>
<name>A0A1B0CQ57_LUTLO</name>
<keyword evidence="5" id="KW-0479">Metal-binding</keyword>
<dbReference type="UniPathway" id="UPA00232"/>
<evidence type="ECO:0000256" key="2">
    <source>
        <dbReference type="ARBA" id="ARBA00022679"/>
    </source>
</evidence>
<dbReference type="GO" id="GO:0032259">
    <property type="term" value="P:methylation"/>
    <property type="evidence" value="ECO:0007669"/>
    <property type="project" value="UniProtKB-KW"/>
</dbReference>
<dbReference type="GO" id="GO:0010420">
    <property type="term" value="F:polyprenyldihydroxybenzoate methyltransferase activity"/>
    <property type="evidence" value="ECO:0007669"/>
    <property type="project" value="UniProtKB-UniRule"/>
</dbReference>
<dbReference type="EC" id="2.1.1.-" evidence="5"/>
<dbReference type="VEuPathDB" id="VectorBase:LLOJ007006"/>
<dbReference type="GO" id="GO:0061542">
    <property type="term" value="F:3-demethylubiquinol 3-O-methyltransferase activity"/>
    <property type="evidence" value="ECO:0007669"/>
    <property type="project" value="UniProtKB-UniRule"/>
</dbReference>
<dbReference type="EMBL" id="AJWK01023127">
    <property type="status" value="NOT_ANNOTATED_CDS"/>
    <property type="molecule type" value="Genomic_DNA"/>
</dbReference>
<dbReference type="PANTHER" id="PTHR43464">
    <property type="entry name" value="METHYLTRANSFERASE"/>
    <property type="match status" value="1"/>
</dbReference>
<feature type="binding site" evidence="5">
    <location>
        <position position="180"/>
    </location>
    <ligand>
        <name>Mg(2+)</name>
        <dbReference type="ChEBI" id="CHEBI:18420"/>
    </ligand>
</feature>
<dbReference type="GO" id="GO:0120537">
    <property type="term" value="F:3-demethylubiquinone 3-O-methyltransferase activity"/>
    <property type="evidence" value="ECO:0007669"/>
    <property type="project" value="RHEA"/>
</dbReference>
<feature type="binding site" evidence="5">
    <location>
        <position position="181"/>
    </location>
    <ligand>
        <name>Mg(2+)</name>
        <dbReference type="ChEBI" id="CHEBI:18420"/>
    </ligand>
</feature>
<evidence type="ECO:0000256" key="3">
    <source>
        <dbReference type="ARBA" id="ARBA00022688"/>
    </source>
</evidence>
<dbReference type="VEuPathDB" id="VectorBase:LLONM1_009863"/>
<comment type="similarity">
    <text evidence="5">Belongs to the class I-like SAM-binding methyltransferase superfamily. UbiG/COQ3 family.</text>
</comment>
<dbReference type="EC" id="2.1.1.64" evidence="5"/>
<comment type="function">
    <text evidence="5">O-methyltransferase required for two non-consecutive steps during ubiquinone biosynthesis. Catalyzes the 2 O-methylation of 3,4-dihydroxy-5-(all-trans-polyprenyl)benzoic acid into 4-hydroxy-3-methoxy-5-(all-trans-polyprenyl)benzoic acid. Also catalyzes the last step of ubiquinone biosynthesis by mediating methylation of 3-demethylubiquinone into ubiquinone. Also able to mediate the methylation of 3-demethylubiquinol into ubiquinol.</text>
</comment>
<dbReference type="HAMAP" id="MF_00472">
    <property type="entry name" value="UbiG"/>
    <property type="match status" value="1"/>
</dbReference>
<feature type="binding site" evidence="5">
    <location>
        <position position="176"/>
    </location>
    <ligand>
        <name>S-adenosyl-L-methionine</name>
        <dbReference type="ChEBI" id="CHEBI:59789"/>
    </ligand>
</feature>
<dbReference type="Pfam" id="PF13489">
    <property type="entry name" value="Methyltransf_23"/>
    <property type="match status" value="1"/>
</dbReference>
<feature type="binding site" evidence="5">
    <location>
        <position position="177"/>
    </location>
    <ligand>
        <name>Mg(2+)</name>
        <dbReference type="ChEBI" id="CHEBI:18420"/>
    </ligand>
</feature>
<keyword evidence="5" id="KW-0999">Mitochondrion inner membrane</keyword>
<dbReference type="EnsemblMetazoa" id="LLOJ007006-RA">
    <property type="protein sequence ID" value="LLOJ007006-PA"/>
    <property type="gene ID" value="LLOJ007006"/>
</dbReference>
<comment type="subunit">
    <text evidence="5">Component of a multi-subunit COQ enzyme complex.</text>
</comment>
<keyword evidence="5" id="KW-0496">Mitochondrion</keyword>
<feature type="binding site" evidence="5">
    <location>
        <position position="108"/>
    </location>
    <ligand>
        <name>S-adenosyl-L-methionine</name>
        <dbReference type="ChEBI" id="CHEBI:59789"/>
    </ligand>
</feature>
<keyword evidence="4 5" id="KW-0949">S-adenosyl-L-methionine</keyword>
<dbReference type="NCBIfam" id="TIGR01983">
    <property type="entry name" value="UbiG"/>
    <property type="match status" value="1"/>
</dbReference>
<comment type="catalytic activity">
    <reaction evidence="5">
        <text>a 3-demethylubiquinol + S-adenosyl-L-methionine = a ubiquinol + S-adenosyl-L-homocysteine + H(+)</text>
        <dbReference type="Rhea" id="RHEA:44380"/>
        <dbReference type="Rhea" id="RHEA-COMP:9566"/>
        <dbReference type="Rhea" id="RHEA-COMP:10914"/>
        <dbReference type="ChEBI" id="CHEBI:15378"/>
        <dbReference type="ChEBI" id="CHEBI:17976"/>
        <dbReference type="ChEBI" id="CHEBI:57856"/>
        <dbReference type="ChEBI" id="CHEBI:59789"/>
        <dbReference type="ChEBI" id="CHEBI:84422"/>
        <dbReference type="EC" id="2.1.1.64"/>
    </reaction>
</comment>
<gene>
    <name evidence="5" type="primary">coq3</name>
</gene>
<dbReference type="SUPFAM" id="SSF53335">
    <property type="entry name" value="S-adenosyl-L-methionine-dependent methyltransferases"/>
    <property type="match status" value="1"/>
</dbReference>
<evidence type="ECO:0000256" key="4">
    <source>
        <dbReference type="ARBA" id="ARBA00022691"/>
    </source>
</evidence>
<evidence type="ECO:0000313" key="6">
    <source>
        <dbReference type="EnsemblMetazoa" id="LLOJ007006-PA"/>
    </source>
</evidence>
<protein>
    <recommendedName>
        <fullName evidence="5">Ubiquinone biosynthesis O-methyltransferase, mitochondrial</fullName>
    </recommendedName>
    <alternativeName>
        <fullName evidence="5">3-demethylubiquinol 3-O-methyltransferase</fullName>
        <ecNumber evidence="5">2.1.1.64</ecNumber>
    </alternativeName>
    <alternativeName>
        <fullName evidence="5">3-demethylubiquinone 3-O-methyltransferase</fullName>
        <ecNumber evidence="5">2.1.1.-</ecNumber>
    </alternativeName>
    <alternativeName>
        <fullName evidence="5">Polyprenyldihydroxybenzoate methyltransferase</fullName>
        <ecNumber evidence="5">2.1.1.114</ecNumber>
    </alternativeName>
</protein>
<organism evidence="6 7">
    <name type="scientific">Lutzomyia longipalpis</name>
    <name type="common">Sand fly</name>
    <dbReference type="NCBI Taxonomy" id="7200"/>
    <lineage>
        <taxon>Eukaryota</taxon>
        <taxon>Metazoa</taxon>
        <taxon>Ecdysozoa</taxon>
        <taxon>Arthropoda</taxon>
        <taxon>Hexapoda</taxon>
        <taxon>Insecta</taxon>
        <taxon>Pterygota</taxon>
        <taxon>Neoptera</taxon>
        <taxon>Endopterygota</taxon>
        <taxon>Diptera</taxon>
        <taxon>Nematocera</taxon>
        <taxon>Psychodoidea</taxon>
        <taxon>Psychodidae</taxon>
        <taxon>Lutzomyia</taxon>
        <taxon>Lutzomyia</taxon>
    </lineage>
</organism>
<dbReference type="EC" id="2.1.1.114" evidence="5"/>